<name>C9ZA81_STRSW</name>
<organism evidence="2 3">
    <name type="scientific">Streptomyces scabiei (strain 87.22)</name>
    <dbReference type="NCBI Taxonomy" id="680198"/>
    <lineage>
        <taxon>Bacteria</taxon>
        <taxon>Bacillati</taxon>
        <taxon>Actinomycetota</taxon>
        <taxon>Actinomycetes</taxon>
        <taxon>Kitasatosporales</taxon>
        <taxon>Streptomycetaceae</taxon>
        <taxon>Streptomyces</taxon>
    </lineage>
</organism>
<gene>
    <name evidence="2" type="ordered locus">SCAB_29702</name>
</gene>
<reference evidence="2 3" key="1">
    <citation type="journal article" date="2010" name="Mol. Plant Microbe Interact.">
        <title>Streptomyces scabies 87-22 contains a coronafacic acid-like biosynthetic cluster that contributes to plant-microbe interactions.</title>
        <authorList>
            <person name="Bignell D.R."/>
            <person name="Seipke R.F."/>
            <person name="Huguet-Tapia J.C."/>
            <person name="Chambers A.H."/>
            <person name="Parry R.J."/>
            <person name="Loria R."/>
        </authorList>
    </citation>
    <scope>NUCLEOTIDE SEQUENCE [LARGE SCALE GENOMIC DNA]</scope>
    <source>
        <strain evidence="2 3">87.22</strain>
    </source>
</reference>
<evidence type="ECO:0000256" key="1">
    <source>
        <dbReference type="SAM" id="MobiDB-lite"/>
    </source>
</evidence>
<dbReference type="STRING" id="680198.SCAB_29702"/>
<dbReference type="EMBL" id="FN554889">
    <property type="protein sequence ID" value="CBG70075.1"/>
    <property type="molecule type" value="Genomic_DNA"/>
</dbReference>
<protein>
    <submittedName>
        <fullName evidence="2">Uncharacterized protein</fullName>
    </submittedName>
</protein>
<accession>C9ZA81</accession>
<dbReference type="Proteomes" id="UP000001444">
    <property type="component" value="Chromosome"/>
</dbReference>
<dbReference type="AlphaFoldDB" id="C9ZA81"/>
<sequence>MPVGSGPASSVPPPEGVNIPGELAGKFPRLVAMSRTSGRLDVGDAL</sequence>
<evidence type="ECO:0000313" key="3">
    <source>
        <dbReference type="Proteomes" id="UP000001444"/>
    </source>
</evidence>
<dbReference type="KEGG" id="scb:SCAB_29702"/>
<feature type="region of interest" description="Disordered" evidence="1">
    <location>
        <begin position="1"/>
        <end position="21"/>
    </location>
</feature>
<proteinExistence type="predicted"/>
<dbReference type="HOGENOM" id="CLU_3189782_0_0_11"/>
<keyword evidence="3" id="KW-1185">Reference proteome</keyword>
<evidence type="ECO:0000313" key="2">
    <source>
        <dbReference type="EMBL" id="CBG70075.1"/>
    </source>
</evidence>